<protein>
    <submittedName>
        <fullName evidence="2">Uncharacterized protein</fullName>
    </submittedName>
</protein>
<dbReference type="EMBL" id="JAERSG010000005">
    <property type="protein sequence ID" value="MBL0749339.1"/>
    <property type="molecule type" value="Genomic_DNA"/>
</dbReference>
<dbReference type="Proteomes" id="UP000636918">
    <property type="component" value="Unassembled WGS sequence"/>
</dbReference>
<reference evidence="2 3" key="1">
    <citation type="submission" date="2021-01" db="EMBL/GenBank/DDBJ databases">
        <title>Genome seq and assembly of Nocardiodes sp. G10.</title>
        <authorList>
            <person name="Chhetri G."/>
        </authorList>
    </citation>
    <scope>NUCLEOTIDE SEQUENCE [LARGE SCALE GENOMIC DNA]</scope>
    <source>
        <strain evidence="2 3">G10</strain>
    </source>
</reference>
<proteinExistence type="predicted"/>
<sequence>MPRDSVDHYQPSPYDPSDRRDVGTGKDFAADLWALYEAGRLHFPELAAFYSEVTSATHDAAQRISHLQDSTGGEYALTLVGKLRELLQVELRSTSLAMSETGEALVEIADDYATTDQTANDRFRVLAGRSDIVVPYVPSPPGLDAPYETPYDAPDRPDDAPLPILPDGPPWLGTGDGPELDDVVPEEPLQEHRPTPEQQFPFLHPDLLEQLPDPQPEPEPEPVFPSGPFAPEPGSELDDGENELHLDDLIETPEERRERFERDGWNGGR</sequence>
<accession>A0ABS1LCD0</accession>
<comment type="caution">
    <text evidence="2">The sequence shown here is derived from an EMBL/GenBank/DDBJ whole genome shotgun (WGS) entry which is preliminary data.</text>
</comment>
<evidence type="ECO:0000313" key="2">
    <source>
        <dbReference type="EMBL" id="MBL0749339.1"/>
    </source>
</evidence>
<keyword evidence="3" id="KW-1185">Reference proteome</keyword>
<feature type="compositionally biased region" description="Basic and acidic residues" evidence="1">
    <location>
        <begin position="242"/>
        <end position="269"/>
    </location>
</feature>
<gene>
    <name evidence="2" type="ORF">JI751_17090</name>
</gene>
<feature type="region of interest" description="Disordered" evidence="1">
    <location>
        <begin position="1"/>
        <end position="24"/>
    </location>
</feature>
<organism evidence="2 3">
    <name type="scientific">Nocardioides baculatus</name>
    <dbReference type="NCBI Taxonomy" id="2801337"/>
    <lineage>
        <taxon>Bacteria</taxon>
        <taxon>Bacillati</taxon>
        <taxon>Actinomycetota</taxon>
        <taxon>Actinomycetes</taxon>
        <taxon>Propionibacteriales</taxon>
        <taxon>Nocardioidaceae</taxon>
        <taxon>Nocardioides</taxon>
    </lineage>
</organism>
<feature type="region of interest" description="Disordered" evidence="1">
    <location>
        <begin position="137"/>
        <end position="269"/>
    </location>
</feature>
<evidence type="ECO:0000313" key="3">
    <source>
        <dbReference type="Proteomes" id="UP000636918"/>
    </source>
</evidence>
<dbReference type="RefSeq" id="WP_201939225.1">
    <property type="nucleotide sequence ID" value="NZ_JAERSG010000005.1"/>
</dbReference>
<name>A0ABS1LCD0_9ACTN</name>
<feature type="compositionally biased region" description="Pro residues" evidence="1">
    <location>
        <begin position="213"/>
        <end position="231"/>
    </location>
</feature>
<evidence type="ECO:0000256" key="1">
    <source>
        <dbReference type="SAM" id="MobiDB-lite"/>
    </source>
</evidence>